<dbReference type="EMBL" id="UINC01142068">
    <property type="protein sequence ID" value="SVD30179.1"/>
    <property type="molecule type" value="Genomic_DNA"/>
</dbReference>
<dbReference type="InterPro" id="IPR000891">
    <property type="entry name" value="PYR_CT"/>
</dbReference>
<dbReference type="PANTHER" id="PTHR43538">
    <property type="entry name" value="ALPHA-IPM SYNTHASE/HOMOCITRATE SYNTHASE"/>
    <property type="match status" value="1"/>
</dbReference>
<organism evidence="6">
    <name type="scientific">marine metagenome</name>
    <dbReference type="NCBI Taxonomy" id="408172"/>
    <lineage>
        <taxon>unclassified sequences</taxon>
        <taxon>metagenomes</taxon>
        <taxon>ecological metagenomes</taxon>
    </lineage>
</organism>
<proteinExistence type="predicted"/>
<dbReference type="AlphaFoldDB" id="A0A382U7A5"/>
<dbReference type="Pfam" id="PF00682">
    <property type="entry name" value="HMGL-like"/>
    <property type="match status" value="1"/>
</dbReference>
<evidence type="ECO:0000256" key="3">
    <source>
        <dbReference type="ARBA" id="ARBA00022679"/>
    </source>
</evidence>
<evidence type="ECO:0000256" key="4">
    <source>
        <dbReference type="ARBA" id="ARBA00034330"/>
    </source>
</evidence>
<dbReference type="InterPro" id="IPR013785">
    <property type="entry name" value="Aldolase_TIM"/>
</dbReference>
<sequence>MENKIYLFDTTLRDGQQTTGVNFSVSDKMIIANALDELGVDYIEGGWPGANPTDDEFFARDISFTNSSFTAFGMTRRPGKSAAN</sequence>
<name>A0A382U7A5_9ZZZZ</name>
<evidence type="ECO:0000256" key="2">
    <source>
        <dbReference type="ARBA" id="ARBA00022325"/>
    </source>
</evidence>
<dbReference type="EC" id="2.3.3.21" evidence="4"/>
<gene>
    <name evidence="6" type="ORF">METZ01_LOCUS383033</name>
</gene>
<dbReference type="SUPFAM" id="SSF51569">
    <property type="entry name" value="Aldolase"/>
    <property type="match status" value="1"/>
</dbReference>
<dbReference type="Gene3D" id="3.20.20.70">
    <property type="entry name" value="Aldolase class I"/>
    <property type="match status" value="1"/>
</dbReference>
<protein>
    <recommendedName>
        <fullName evidence="2">(R)-citramalate synthase</fullName>
        <ecNumber evidence="4">2.3.3.21</ecNumber>
    </recommendedName>
</protein>
<dbReference type="InterPro" id="IPR005675">
    <property type="entry name" value="Citramal_synthase"/>
</dbReference>
<evidence type="ECO:0000313" key="6">
    <source>
        <dbReference type="EMBL" id="SVD30179.1"/>
    </source>
</evidence>
<dbReference type="GO" id="GO:0043714">
    <property type="term" value="F:(R)-citramalate synthase activity"/>
    <property type="evidence" value="ECO:0007669"/>
    <property type="project" value="UniProtKB-EC"/>
</dbReference>
<keyword evidence="3" id="KW-0808">Transferase</keyword>
<evidence type="ECO:0000256" key="1">
    <source>
        <dbReference type="ARBA" id="ARBA00004743"/>
    </source>
</evidence>
<reference evidence="6" key="1">
    <citation type="submission" date="2018-05" db="EMBL/GenBank/DDBJ databases">
        <authorList>
            <person name="Lanie J.A."/>
            <person name="Ng W.-L."/>
            <person name="Kazmierczak K.M."/>
            <person name="Andrzejewski T.M."/>
            <person name="Davidsen T.M."/>
            <person name="Wayne K.J."/>
            <person name="Tettelin H."/>
            <person name="Glass J.I."/>
            <person name="Rusch D."/>
            <person name="Podicherti R."/>
            <person name="Tsui H.-C.T."/>
            <person name="Winkler M.E."/>
        </authorList>
    </citation>
    <scope>NUCLEOTIDE SEQUENCE</scope>
</reference>
<dbReference type="PROSITE" id="PS00815">
    <property type="entry name" value="AIPM_HOMOCIT_SYNTH_1"/>
    <property type="match status" value="1"/>
</dbReference>
<accession>A0A382U7A5</accession>
<evidence type="ECO:0000259" key="5">
    <source>
        <dbReference type="PROSITE" id="PS50991"/>
    </source>
</evidence>
<dbReference type="GO" id="GO:0046912">
    <property type="term" value="F:acyltransferase activity, acyl groups converted into alkyl on transfer"/>
    <property type="evidence" value="ECO:0007669"/>
    <property type="project" value="InterPro"/>
</dbReference>
<dbReference type="PROSITE" id="PS50991">
    <property type="entry name" value="PYR_CT"/>
    <property type="match status" value="1"/>
</dbReference>
<feature type="domain" description="Pyruvate carboxyltransferase" evidence="5">
    <location>
        <begin position="5"/>
        <end position="84"/>
    </location>
</feature>
<dbReference type="UniPathway" id="UPA00047">
    <property type="reaction ID" value="UER00066"/>
</dbReference>
<feature type="non-terminal residue" evidence="6">
    <location>
        <position position="1"/>
    </location>
</feature>
<dbReference type="InterPro" id="IPR002034">
    <property type="entry name" value="AIPM/Hcit_synth_CS"/>
</dbReference>
<feature type="non-terminal residue" evidence="6">
    <location>
        <position position="84"/>
    </location>
</feature>
<comment type="pathway">
    <text evidence="1">Amino-acid biosynthesis; L-isoleucine biosynthesis; 2-oxobutanoate from pyruvate: step 1/3.</text>
</comment>
<dbReference type="PANTHER" id="PTHR43538:SF1">
    <property type="entry name" value="(R)-CITRAMALATE SYNTHASE"/>
    <property type="match status" value="1"/>
</dbReference>
<dbReference type="GO" id="GO:0009097">
    <property type="term" value="P:isoleucine biosynthetic process"/>
    <property type="evidence" value="ECO:0007669"/>
    <property type="project" value="UniProtKB-UniPathway"/>
</dbReference>